<feature type="domain" description="DUF732" evidence="1">
    <location>
        <begin position="30"/>
        <end position="100"/>
    </location>
</feature>
<dbReference type="Pfam" id="PF05305">
    <property type="entry name" value="DUF732"/>
    <property type="match status" value="1"/>
</dbReference>
<sequence length="104" mass="10723">MQHARWIAAAIGATTLISAGPSARADTDPDAAFISAIDQAGIEYTNAADAVAVGREVCAYLGAGHHSDAAARAVRISNRSISVKNAARFVAFSQMAFCPDSISD</sequence>
<dbReference type="RefSeq" id="WP_064999928.1">
    <property type="nucleotide sequence ID" value="NZ_LQPI01000024.1"/>
</dbReference>
<protein>
    <recommendedName>
        <fullName evidence="1">DUF732 domain-containing protein</fullName>
    </recommendedName>
</protein>
<dbReference type="EMBL" id="LQPI01000024">
    <property type="protein sequence ID" value="ORW24030.1"/>
    <property type="molecule type" value="Genomic_DNA"/>
</dbReference>
<dbReference type="InterPro" id="IPR007969">
    <property type="entry name" value="DUF732"/>
</dbReference>
<proteinExistence type="predicted"/>
<dbReference type="STRING" id="1782.AWC18_03620"/>
<evidence type="ECO:0000259" key="1">
    <source>
        <dbReference type="Pfam" id="PF05305"/>
    </source>
</evidence>
<dbReference type="Proteomes" id="UP000193108">
    <property type="component" value="Unassembled WGS sequence"/>
</dbReference>
<dbReference type="AlphaFoldDB" id="A0A1X1ZKZ8"/>
<keyword evidence="3" id="KW-1185">Reference proteome</keyword>
<evidence type="ECO:0000313" key="2">
    <source>
        <dbReference type="EMBL" id="ORW24030.1"/>
    </source>
</evidence>
<evidence type="ECO:0000313" key="3">
    <source>
        <dbReference type="Proteomes" id="UP000193108"/>
    </source>
</evidence>
<organism evidence="2 3">
    <name type="scientific">Mycolicibacter nonchromogenicus</name>
    <name type="common">Mycobacterium nonchromogenicum</name>
    <dbReference type="NCBI Taxonomy" id="1782"/>
    <lineage>
        <taxon>Bacteria</taxon>
        <taxon>Bacillati</taxon>
        <taxon>Actinomycetota</taxon>
        <taxon>Actinomycetes</taxon>
        <taxon>Mycobacteriales</taxon>
        <taxon>Mycobacteriaceae</taxon>
        <taxon>Mycolicibacter</taxon>
    </lineage>
</organism>
<comment type="caution">
    <text evidence="2">The sequence shown here is derived from an EMBL/GenBank/DDBJ whole genome shotgun (WGS) entry which is preliminary data.</text>
</comment>
<name>A0A1X1ZKZ8_MYCNO</name>
<gene>
    <name evidence="2" type="ORF">AWC18_03620</name>
</gene>
<accession>A0A1X1ZKZ8</accession>
<reference evidence="2 3" key="1">
    <citation type="submission" date="2016-01" db="EMBL/GenBank/DDBJ databases">
        <title>The new phylogeny of the genus Mycobacterium.</title>
        <authorList>
            <person name="Tarcisio F."/>
            <person name="Conor M."/>
            <person name="Antonella G."/>
            <person name="Elisabetta G."/>
            <person name="Giulia F.S."/>
            <person name="Sara T."/>
            <person name="Anna F."/>
            <person name="Clotilde B."/>
            <person name="Roberto B."/>
            <person name="Veronica D.S."/>
            <person name="Fabio R."/>
            <person name="Monica P."/>
            <person name="Olivier J."/>
            <person name="Enrico T."/>
            <person name="Nicola S."/>
        </authorList>
    </citation>
    <scope>NUCLEOTIDE SEQUENCE [LARGE SCALE GENOMIC DNA]</scope>
    <source>
        <strain evidence="2 3">DSM 44164</strain>
    </source>
</reference>